<comment type="similarity">
    <text evidence="2">Belongs to the EamA transporter family.</text>
</comment>
<sequence>MTDDHRGHRLGVRNPGVQASLAAAVLFGAGTPAAKLLLDSVSPWLLAGLLYLGSGLGLATIRLLRRAPRVRLSLADRWPLAGAILAGGVLGPLLLMIGLTRLPATGASLLLNAEGVCTALLAWWVFRENADRRVVAGMLAIVAGAVVLTAAGGVGIGALWPSLAVLGACLCWGLDNNLTGQVAVHDASWLAAVKGLVAGTVNLTLAFVVGTAWPPAVNAAAAMVVGFLAYGVSLVLFIVGLRHVGTARAGAYFSVAPFFGAVLAVGLGEPVTWPLLVAGALMAVGVWLHLRERHDHRHTHTATEHEHWHTHDEHHRHDHAEPVAPGTRHQHRHAHPQLTHSHEHFPDSHHRHRH</sequence>
<comment type="subcellular location">
    <subcellularLocation>
        <location evidence="1">Cell membrane</location>
        <topology evidence="1">Multi-pass membrane protein</topology>
    </subcellularLocation>
</comment>
<gene>
    <name evidence="10" type="ORF">FDO65_17545</name>
</gene>
<dbReference type="AlphaFoldDB" id="A0A4U6QBH2"/>
<evidence type="ECO:0000259" key="9">
    <source>
        <dbReference type="Pfam" id="PF00892"/>
    </source>
</evidence>
<keyword evidence="3" id="KW-1003">Cell membrane</keyword>
<evidence type="ECO:0000256" key="5">
    <source>
        <dbReference type="ARBA" id="ARBA00022989"/>
    </source>
</evidence>
<dbReference type="PANTHER" id="PTHR42920:SF11">
    <property type="entry name" value="INNER MEMBRANE PROTEIN YTFF"/>
    <property type="match status" value="1"/>
</dbReference>
<feature type="transmembrane region" description="Helical" evidence="8">
    <location>
        <begin position="105"/>
        <end position="126"/>
    </location>
</feature>
<dbReference type="SUPFAM" id="SSF103481">
    <property type="entry name" value="Multidrug resistance efflux transporter EmrE"/>
    <property type="match status" value="2"/>
</dbReference>
<keyword evidence="5 8" id="KW-1133">Transmembrane helix</keyword>
<proteinExistence type="inferred from homology"/>
<feature type="transmembrane region" description="Helical" evidence="8">
    <location>
        <begin position="187"/>
        <end position="213"/>
    </location>
</feature>
<feature type="transmembrane region" description="Helical" evidence="8">
    <location>
        <begin position="133"/>
        <end position="152"/>
    </location>
</feature>
<dbReference type="GO" id="GO:0005886">
    <property type="term" value="C:plasma membrane"/>
    <property type="evidence" value="ECO:0007669"/>
    <property type="project" value="UniProtKB-SubCell"/>
</dbReference>
<feature type="compositionally biased region" description="Basic and acidic residues" evidence="7">
    <location>
        <begin position="301"/>
        <end position="321"/>
    </location>
</feature>
<accession>A0A4U6QBH2</accession>
<evidence type="ECO:0000256" key="4">
    <source>
        <dbReference type="ARBA" id="ARBA00022692"/>
    </source>
</evidence>
<evidence type="ECO:0000256" key="6">
    <source>
        <dbReference type="ARBA" id="ARBA00023136"/>
    </source>
</evidence>
<evidence type="ECO:0000256" key="8">
    <source>
        <dbReference type="SAM" id="Phobius"/>
    </source>
</evidence>
<feature type="transmembrane region" description="Helical" evidence="8">
    <location>
        <begin position="21"/>
        <end position="38"/>
    </location>
</feature>
<dbReference type="InterPro" id="IPR051258">
    <property type="entry name" value="Diverse_Substrate_Transporter"/>
</dbReference>
<feature type="domain" description="EamA" evidence="9">
    <location>
        <begin position="162"/>
        <end position="288"/>
    </location>
</feature>
<dbReference type="PANTHER" id="PTHR42920">
    <property type="entry name" value="OS03G0707200 PROTEIN-RELATED"/>
    <property type="match status" value="1"/>
</dbReference>
<protein>
    <submittedName>
        <fullName evidence="10">EamA family transporter</fullName>
    </submittedName>
</protein>
<evidence type="ECO:0000256" key="7">
    <source>
        <dbReference type="SAM" id="MobiDB-lite"/>
    </source>
</evidence>
<dbReference type="Proteomes" id="UP000306985">
    <property type="component" value="Unassembled WGS sequence"/>
</dbReference>
<dbReference type="RefSeq" id="WP_137451035.1">
    <property type="nucleotide sequence ID" value="NZ_SZZH01000005.1"/>
</dbReference>
<keyword evidence="6 8" id="KW-0472">Membrane</keyword>
<feature type="transmembrane region" description="Helical" evidence="8">
    <location>
        <begin position="251"/>
        <end position="267"/>
    </location>
</feature>
<reference evidence="10 11" key="1">
    <citation type="submission" date="2019-05" db="EMBL/GenBank/DDBJ databases">
        <title>Nakamurella sp. N5BH11, whole genome shotgun sequence.</title>
        <authorList>
            <person name="Tuo L."/>
        </authorList>
    </citation>
    <scope>NUCLEOTIDE SEQUENCE [LARGE SCALE GENOMIC DNA]</scope>
    <source>
        <strain evidence="10 11">N5BH11</strain>
    </source>
</reference>
<feature type="region of interest" description="Disordered" evidence="7">
    <location>
        <begin position="298"/>
        <end position="354"/>
    </location>
</feature>
<dbReference type="InterPro" id="IPR037185">
    <property type="entry name" value="EmrE-like"/>
</dbReference>
<keyword evidence="11" id="KW-1185">Reference proteome</keyword>
<feature type="transmembrane region" description="Helical" evidence="8">
    <location>
        <begin position="77"/>
        <end position="99"/>
    </location>
</feature>
<feature type="transmembrane region" description="Helical" evidence="8">
    <location>
        <begin position="273"/>
        <end position="290"/>
    </location>
</feature>
<dbReference type="Gene3D" id="1.10.3730.20">
    <property type="match status" value="1"/>
</dbReference>
<organism evidence="10 11">
    <name type="scientific">Nakamurella flava</name>
    <dbReference type="NCBI Taxonomy" id="2576308"/>
    <lineage>
        <taxon>Bacteria</taxon>
        <taxon>Bacillati</taxon>
        <taxon>Actinomycetota</taxon>
        <taxon>Actinomycetes</taxon>
        <taxon>Nakamurellales</taxon>
        <taxon>Nakamurellaceae</taxon>
        <taxon>Nakamurella</taxon>
    </lineage>
</organism>
<evidence type="ECO:0000313" key="10">
    <source>
        <dbReference type="EMBL" id="TKV57331.1"/>
    </source>
</evidence>
<feature type="transmembrane region" description="Helical" evidence="8">
    <location>
        <begin position="219"/>
        <end position="239"/>
    </location>
</feature>
<comment type="caution">
    <text evidence="10">The sequence shown here is derived from an EMBL/GenBank/DDBJ whole genome shotgun (WGS) entry which is preliminary data.</text>
</comment>
<dbReference type="EMBL" id="SZZH01000005">
    <property type="protein sequence ID" value="TKV57331.1"/>
    <property type="molecule type" value="Genomic_DNA"/>
</dbReference>
<dbReference type="Pfam" id="PF00892">
    <property type="entry name" value="EamA"/>
    <property type="match status" value="2"/>
</dbReference>
<feature type="transmembrane region" description="Helical" evidence="8">
    <location>
        <begin position="158"/>
        <end position="175"/>
    </location>
</feature>
<evidence type="ECO:0000256" key="3">
    <source>
        <dbReference type="ARBA" id="ARBA00022475"/>
    </source>
</evidence>
<evidence type="ECO:0000256" key="1">
    <source>
        <dbReference type="ARBA" id="ARBA00004651"/>
    </source>
</evidence>
<evidence type="ECO:0000313" key="11">
    <source>
        <dbReference type="Proteomes" id="UP000306985"/>
    </source>
</evidence>
<evidence type="ECO:0000256" key="2">
    <source>
        <dbReference type="ARBA" id="ARBA00007362"/>
    </source>
</evidence>
<dbReference type="OrthoDB" id="9794287at2"/>
<feature type="domain" description="EamA" evidence="9">
    <location>
        <begin position="16"/>
        <end position="149"/>
    </location>
</feature>
<dbReference type="InterPro" id="IPR000620">
    <property type="entry name" value="EamA_dom"/>
</dbReference>
<keyword evidence="4 8" id="KW-0812">Transmembrane</keyword>
<feature type="transmembrane region" description="Helical" evidence="8">
    <location>
        <begin position="44"/>
        <end position="65"/>
    </location>
</feature>
<name>A0A4U6QBH2_9ACTN</name>